<name>A0A1W2LI66_9PSEU</name>
<evidence type="ECO:0000313" key="3">
    <source>
        <dbReference type="EMBL" id="ONF62555.1"/>
    </source>
</evidence>
<reference evidence="3 4" key="1">
    <citation type="submission" date="2016-12" db="EMBL/GenBank/DDBJ databases">
        <title>Amycolatopsis keratiniphila subsp. keratiniphila genome sequencing and assembly.</title>
        <authorList>
            <person name="Mayilraj S."/>
            <person name="Kaur N."/>
        </authorList>
    </citation>
    <scope>NUCLEOTIDE SEQUENCE [LARGE SCALE GENOMIC DNA]</scope>
    <source>
        <strain evidence="3 4">DSM 44409</strain>
    </source>
</reference>
<gene>
    <name evidence="3" type="ORF">AVR91_0237395</name>
</gene>
<organism evidence="3 4">
    <name type="scientific">Amycolatopsis keratiniphila subsp. keratiniphila</name>
    <dbReference type="NCBI Taxonomy" id="227715"/>
    <lineage>
        <taxon>Bacteria</taxon>
        <taxon>Bacillati</taxon>
        <taxon>Actinomycetota</taxon>
        <taxon>Actinomycetes</taxon>
        <taxon>Pseudonocardiales</taxon>
        <taxon>Pseudonocardiaceae</taxon>
        <taxon>Amycolatopsis</taxon>
        <taxon>Amycolatopsis japonica group</taxon>
    </lineage>
</organism>
<comment type="caution">
    <text evidence="3">The sequence shown here is derived from an EMBL/GenBank/DDBJ whole genome shotgun (WGS) entry which is preliminary data.</text>
</comment>
<dbReference type="AlphaFoldDB" id="A0A1W2LI66"/>
<evidence type="ECO:0000313" key="4">
    <source>
        <dbReference type="Proteomes" id="UP000076660"/>
    </source>
</evidence>
<keyword evidence="2" id="KW-0812">Transmembrane</keyword>
<evidence type="ECO:0008006" key="5">
    <source>
        <dbReference type="Google" id="ProtNLM"/>
    </source>
</evidence>
<dbReference type="RefSeq" id="WP_063271987.1">
    <property type="nucleotide sequence ID" value="NZ_LQMT02000041.1"/>
</dbReference>
<accession>A0A1W2LI66</accession>
<keyword evidence="2" id="KW-1133">Transmembrane helix</keyword>
<dbReference type="EMBL" id="LQMT02000041">
    <property type="protein sequence ID" value="ONF62555.1"/>
    <property type="molecule type" value="Genomic_DNA"/>
</dbReference>
<dbReference type="Proteomes" id="UP000076660">
    <property type="component" value="Unassembled WGS sequence"/>
</dbReference>
<evidence type="ECO:0000256" key="1">
    <source>
        <dbReference type="SAM" id="MobiDB-lite"/>
    </source>
</evidence>
<feature type="compositionally biased region" description="Low complexity" evidence="1">
    <location>
        <begin position="19"/>
        <end position="79"/>
    </location>
</feature>
<protein>
    <recommendedName>
        <fullName evidence="5">DUF4878 domain-containing protein</fullName>
    </recommendedName>
</protein>
<sequence>MTYPPQPGQPDQGHGGQQYPGQQPGQPYPEQQSGQQPYPGQQQQYPGQYQQGGYDQSGAYPQQQYPQQQYPGYGQQQYGQGFGGPPAPPKNNKTGLIVGIAAAAVVVLTLGITGFVAPGFFLGDDKAEKASGPEGTAQAIIDGINAHDRAALTELKCASAEKDIDQIIERVSEASDASLGPVTKVSETKATVAVTLTVAGRPGTATGTLVSEGGKWCWKEVSRLRTSRTSTTR</sequence>
<feature type="transmembrane region" description="Helical" evidence="2">
    <location>
        <begin position="96"/>
        <end position="122"/>
    </location>
</feature>
<proteinExistence type="predicted"/>
<feature type="region of interest" description="Disordered" evidence="1">
    <location>
        <begin position="1"/>
        <end position="89"/>
    </location>
</feature>
<evidence type="ECO:0000256" key="2">
    <source>
        <dbReference type="SAM" id="Phobius"/>
    </source>
</evidence>
<keyword evidence="2" id="KW-0472">Membrane</keyword>
<dbReference type="OrthoDB" id="3638496at2"/>